<evidence type="ECO:0000313" key="5">
    <source>
        <dbReference type="Proteomes" id="UP000183926"/>
    </source>
</evidence>
<dbReference type="OrthoDB" id="7063246at2"/>
<sequence length="217" mass="23544">MSRDYKSRNSVKTRKNGGSLWLGLFVGYTLGLVSAIGVWLYISQAPSPFLTQGKEAQSQSSGKSARQSSPPLSAEKKILPHTNQAETSGSRFDFYKILPGIEEPPAEDTFDLAPLPPTATAIKKTPEKIPEKTAVTKDQYYLQAGSFRNSGDAERMKAELAMLGIVASVQIGKSDGNVLVHRVRVGPFIKMEELDRVRASLQSNGMTTSLVRAAGNN</sequence>
<feature type="domain" description="SPOR" evidence="3">
    <location>
        <begin position="134"/>
        <end position="214"/>
    </location>
</feature>
<feature type="compositionally biased region" description="Low complexity" evidence="1">
    <location>
        <begin position="57"/>
        <end position="69"/>
    </location>
</feature>
<dbReference type="PANTHER" id="PTHR38687:SF1">
    <property type="entry name" value="CELL DIVISION PROTEIN DEDD"/>
    <property type="match status" value="1"/>
</dbReference>
<feature type="region of interest" description="Disordered" evidence="1">
    <location>
        <begin position="53"/>
        <end position="83"/>
    </location>
</feature>
<feature type="transmembrane region" description="Helical" evidence="2">
    <location>
        <begin position="20"/>
        <end position="42"/>
    </location>
</feature>
<keyword evidence="2" id="KW-1133">Transmembrane helix</keyword>
<protein>
    <submittedName>
        <fullName evidence="4">Sporulation related domain-containing protein</fullName>
    </submittedName>
</protein>
<dbReference type="AlphaFoldDB" id="A0A1I7GK07"/>
<proteinExistence type="predicted"/>
<dbReference type="Gene3D" id="3.30.70.1070">
    <property type="entry name" value="Sporulation related repeat"/>
    <property type="match status" value="1"/>
</dbReference>
<dbReference type="GO" id="GO:0032153">
    <property type="term" value="C:cell division site"/>
    <property type="evidence" value="ECO:0007669"/>
    <property type="project" value="TreeGrafter"/>
</dbReference>
<gene>
    <name evidence="4" type="ORF">SAMN05216339_10315</name>
</gene>
<evidence type="ECO:0000313" key="4">
    <source>
        <dbReference type="EMBL" id="SFU48797.1"/>
    </source>
</evidence>
<evidence type="ECO:0000256" key="2">
    <source>
        <dbReference type="SAM" id="Phobius"/>
    </source>
</evidence>
<evidence type="ECO:0000259" key="3">
    <source>
        <dbReference type="PROSITE" id="PS51724"/>
    </source>
</evidence>
<dbReference type="EMBL" id="FPBL01000003">
    <property type="protein sequence ID" value="SFU48797.1"/>
    <property type="molecule type" value="Genomic_DNA"/>
</dbReference>
<organism evidence="4 5">
    <name type="scientific">Nitrosomonas eutropha</name>
    <dbReference type="NCBI Taxonomy" id="916"/>
    <lineage>
        <taxon>Bacteria</taxon>
        <taxon>Pseudomonadati</taxon>
        <taxon>Pseudomonadota</taxon>
        <taxon>Betaproteobacteria</taxon>
        <taxon>Nitrosomonadales</taxon>
        <taxon>Nitrosomonadaceae</taxon>
        <taxon>Nitrosomonas</taxon>
    </lineage>
</organism>
<keyword evidence="2" id="KW-0812">Transmembrane</keyword>
<dbReference type="Pfam" id="PF05036">
    <property type="entry name" value="SPOR"/>
    <property type="match status" value="1"/>
</dbReference>
<reference evidence="4 5" key="1">
    <citation type="submission" date="2016-10" db="EMBL/GenBank/DDBJ databases">
        <authorList>
            <person name="de Groot N.N."/>
        </authorList>
    </citation>
    <scope>NUCLEOTIDE SEQUENCE [LARGE SCALE GENOMIC DNA]</scope>
    <source>
        <strain evidence="4 5">Nm24</strain>
    </source>
</reference>
<keyword evidence="2" id="KW-0472">Membrane</keyword>
<dbReference type="InterPro" id="IPR036680">
    <property type="entry name" value="SPOR-like_sf"/>
</dbReference>
<dbReference type="GO" id="GO:0032506">
    <property type="term" value="P:cytokinetic process"/>
    <property type="evidence" value="ECO:0007669"/>
    <property type="project" value="TreeGrafter"/>
</dbReference>
<name>A0A1I7GK07_9PROT</name>
<dbReference type="GO" id="GO:0042834">
    <property type="term" value="F:peptidoglycan binding"/>
    <property type="evidence" value="ECO:0007669"/>
    <property type="project" value="InterPro"/>
</dbReference>
<dbReference type="Proteomes" id="UP000183926">
    <property type="component" value="Unassembled WGS sequence"/>
</dbReference>
<dbReference type="InterPro" id="IPR007730">
    <property type="entry name" value="SPOR-like_dom"/>
</dbReference>
<dbReference type="SUPFAM" id="SSF110997">
    <property type="entry name" value="Sporulation related repeat"/>
    <property type="match status" value="1"/>
</dbReference>
<accession>A0A1I7GK07</accession>
<dbReference type="PANTHER" id="PTHR38687">
    <property type="entry name" value="CELL DIVISION PROTEIN DEDD-RELATED"/>
    <property type="match status" value="1"/>
</dbReference>
<dbReference type="PROSITE" id="PS51724">
    <property type="entry name" value="SPOR"/>
    <property type="match status" value="1"/>
</dbReference>
<dbReference type="InterPro" id="IPR052521">
    <property type="entry name" value="Cell_div_SPOR-domain"/>
</dbReference>
<dbReference type="RefSeq" id="WP_074927502.1">
    <property type="nucleotide sequence ID" value="NZ_FPBL01000003.1"/>
</dbReference>
<evidence type="ECO:0000256" key="1">
    <source>
        <dbReference type="SAM" id="MobiDB-lite"/>
    </source>
</evidence>
<dbReference type="GO" id="GO:0030428">
    <property type="term" value="C:cell septum"/>
    <property type="evidence" value="ECO:0007669"/>
    <property type="project" value="TreeGrafter"/>
</dbReference>